<proteinExistence type="predicted"/>
<dbReference type="CDD" id="cd01115">
    <property type="entry name" value="SLC13_permease"/>
    <property type="match status" value="1"/>
</dbReference>
<dbReference type="EMBL" id="CP070608">
    <property type="protein sequence ID" value="QSE98942.1"/>
    <property type="molecule type" value="Genomic_DNA"/>
</dbReference>
<keyword evidence="5 6" id="KW-0472">Membrane</keyword>
<feature type="transmembrane region" description="Helical" evidence="6">
    <location>
        <begin position="449"/>
        <end position="469"/>
    </location>
</feature>
<evidence type="ECO:0000313" key="7">
    <source>
        <dbReference type="EMBL" id="QSE98942.1"/>
    </source>
</evidence>
<dbReference type="PANTHER" id="PTHR10283">
    <property type="entry name" value="SOLUTE CARRIER FAMILY 13 MEMBER"/>
    <property type="match status" value="1"/>
</dbReference>
<feature type="transmembrane region" description="Helical" evidence="6">
    <location>
        <begin position="165"/>
        <end position="186"/>
    </location>
</feature>
<dbReference type="InterPro" id="IPR031312">
    <property type="entry name" value="Na/sul_symport_CS"/>
</dbReference>
<feature type="transmembrane region" description="Helical" evidence="6">
    <location>
        <begin position="73"/>
        <end position="94"/>
    </location>
</feature>
<feature type="transmembrane region" description="Helical" evidence="6">
    <location>
        <begin position="360"/>
        <end position="380"/>
    </location>
</feature>
<evidence type="ECO:0000256" key="1">
    <source>
        <dbReference type="ARBA" id="ARBA00004141"/>
    </source>
</evidence>
<feature type="transmembrane region" description="Helical" evidence="6">
    <location>
        <begin position="327"/>
        <end position="348"/>
    </location>
</feature>
<feature type="transmembrane region" description="Helical" evidence="6">
    <location>
        <begin position="211"/>
        <end position="235"/>
    </location>
</feature>
<dbReference type="Proteomes" id="UP000662783">
    <property type="component" value="Chromosome"/>
</dbReference>
<feature type="transmembrane region" description="Helical" evidence="6">
    <location>
        <begin position="387"/>
        <end position="404"/>
    </location>
</feature>
<dbReference type="PROSITE" id="PS01271">
    <property type="entry name" value="NA_SULFATE"/>
    <property type="match status" value="1"/>
</dbReference>
<feature type="transmembrane region" description="Helical" evidence="6">
    <location>
        <begin position="38"/>
        <end position="61"/>
    </location>
</feature>
<dbReference type="RefSeq" id="WP_205723456.1">
    <property type="nucleotide sequence ID" value="NZ_CP070608.1"/>
</dbReference>
<keyword evidence="2" id="KW-0813">Transport</keyword>
<dbReference type="NCBIfam" id="TIGR00785">
    <property type="entry name" value="dass"/>
    <property type="match status" value="1"/>
</dbReference>
<dbReference type="Pfam" id="PF00939">
    <property type="entry name" value="Na_sulph_symp"/>
    <property type="match status" value="1"/>
</dbReference>
<protein>
    <submittedName>
        <fullName evidence="7">DASS family sodium-coupled anion symporter</fullName>
    </submittedName>
</protein>
<keyword evidence="3 6" id="KW-0812">Transmembrane</keyword>
<name>A0A974WKM7_9BACT</name>
<comment type="subcellular location">
    <subcellularLocation>
        <location evidence="1">Membrane</location>
        <topology evidence="1">Multi-pass membrane protein</topology>
    </subcellularLocation>
</comment>
<dbReference type="GO" id="GO:0015141">
    <property type="term" value="F:succinate transmembrane transporter activity"/>
    <property type="evidence" value="ECO:0007669"/>
    <property type="project" value="UniProtKB-ARBA"/>
</dbReference>
<feature type="transmembrane region" description="Helical" evidence="6">
    <location>
        <begin position="106"/>
        <end position="125"/>
    </location>
</feature>
<evidence type="ECO:0000256" key="5">
    <source>
        <dbReference type="ARBA" id="ARBA00023136"/>
    </source>
</evidence>
<evidence type="ECO:0000256" key="6">
    <source>
        <dbReference type="SAM" id="Phobius"/>
    </source>
</evidence>
<keyword evidence="8" id="KW-1185">Reference proteome</keyword>
<dbReference type="AlphaFoldDB" id="A0A974WKM7"/>
<gene>
    <name evidence="7" type="ORF">JR347_07625</name>
</gene>
<feature type="transmembrane region" description="Helical" evidence="6">
    <location>
        <begin position="285"/>
        <end position="306"/>
    </location>
</feature>
<evidence type="ECO:0000256" key="4">
    <source>
        <dbReference type="ARBA" id="ARBA00022989"/>
    </source>
</evidence>
<organism evidence="7 8">
    <name type="scientific">Fulvivirga lutea</name>
    <dbReference type="NCBI Taxonomy" id="2810512"/>
    <lineage>
        <taxon>Bacteria</taxon>
        <taxon>Pseudomonadati</taxon>
        <taxon>Bacteroidota</taxon>
        <taxon>Cytophagia</taxon>
        <taxon>Cytophagales</taxon>
        <taxon>Fulvivirgaceae</taxon>
        <taxon>Fulvivirga</taxon>
    </lineage>
</organism>
<sequence>MNRKSIGLVLGPLLFAITTLVGKVYLGETTLVIATAFWMITWWVTEAVSIPVTALLPLILFPLSGVLSISEAAAPYSSPIIFLFMGGFMIALGLEKHNLHMRLALNILKITGSSGNGVILGFMISTAILSMWISNTATAVMMLPIAASVVQLLSKDGFVQSERTFALALMLSIAYSANIGGTMTLIGTPPNVVMAGYLNQILNFTIGFSEWLMLAVPIGLLLIFITYLLLTNVLFRNNIKNVEGSEALIDDELKKLGAISLEEKLVIFIFGLTAFGWIFKGQINALLGAPLLTDHITAMIGGCLMFSTPLDLKNTKKLIDWEDTKRLPWGILLLFGGGMSLANALAHVGLIDRIGELVSSYSNVELIVLMVLVTGLVLFMTEFMSNVALVTILIPVIIAVSEGISIDPLFLVVPATLASSCAFMMPISTPPNAIVYSSGHIKMSEMIKAGFFLNLLSVVILTLMCYWVIPLLF</sequence>
<feature type="transmembrane region" description="Helical" evidence="6">
    <location>
        <begin position="6"/>
        <end position="26"/>
    </location>
</feature>
<accession>A0A974WKM7</accession>
<reference evidence="7" key="1">
    <citation type="submission" date="2021-02" db="EMBL/GenBank/DDBJ databases">
        <title>Fulvivirga sp. S481 isolated from sea water.</title>
        <authorList>
            <person name="Bae S.S."/>
            <person name="Baek K."/>
        </authorList>
    </citation>
    <scope>NUCLEOTIDE SEQUENCE</scope>
    <source>
        <strain evidence="7">S481</strain>
    </source>
</reference>
<dbReference type="GO" id="GO:0005886">
    <property type="term" value="C:plasma membrane"/>
    <property type="evidence" value="ECO:0007669"/>
    <property type="project" value="TreeGrafter"/>
</dbReference>
<evidence type="ECO:0000256" key="3">
    <source>
        <dbReference type="ARBA" id="ARBA00022692"/>
    </source>
</evidence>
<evidence type="ECO:0000313" key="8">
    <source>
        <dbReference type="Proteomes" id="UP000662783"/>
    </source>
</evidence>
<feature type="transmembrane region" description="Helical" evidence="6">
    <location>
        <begin position="131"/>
        <end position="153"/>
    </location>
</feature>
<feature type="transmembrane region" description="Helical" evidence="6">
    <location>
        <begin position="256"/>
        <end position="279"/>
    </location>
</feature>
<dbReference type="PANTHER" id="PTHR10283:SF82">
    <property type="entry name" value="SOLUTE CARRIER FAMILY 13 MEMBER 2"/>
    <property type="match status" value="1"/>
</dbReference>
<keyword evidence="4 6" id="KW-1133">Transmembrane helix</keyword>
<feature type="transmembrane region" description="Helical" evidence="6">
    <location>
        <begin position="410"/>
        <end position="428"/>
    </location>
</feature>
<dbReference type="KEGG" id="fuv:JR347_07625"/>
<evidence type="ECO:0000256" key="2">
    <source>
        <dbReference type="ARBA" id="ARBA00022448"/>
    </source>
</evidence>
<dbReference type="InterPro" id="IPR001898">
    <property type="entry name" value="SLC13A/DASS"/>
</dbReference>